<dbReference type="PANTHER" id="PTHR21152">
    <property type="entry name" value="AMINOTRANSFERASE CLASS V"/>
    <property type="match status" value="1"/>
</dbReference>
<keyword evidence="8" id="KW-1185">Reference proteome</keyword>
<organism evidence="7 8">
    <name type="scientific">Gloeobacter morelensis MG652769</name>
    <dbReference type="NCBI Taxonomy" id="2781736"/>
    <lineage>
        <taxon>Bacteria</taxon>
        <taxon>Bacillati</taxon>
        <taxon>Cyanobacteriota</taxon>
        <taxon>Cyanophyceae</taxon>
        <taxon>Gloeobacterales</taxon>
        <taxon>Gloeobacteraceae</taxon>
        <taxon>Gloeobacter</taxon>
        <taxon>Gloeobacter morelensis</taxon>
    </lineage>
</organism>
<dbReference type="PROSITE" id="PS00595">
    <property type="entry name" value="AA_TRANSFER_CLASS_5"/>
    <property type="match status" value="1"/>
</dbReference>
<dbReference type="InterPro" id="IPR015421">
    <property type="entry name" value="PyrdxlP-dep_Trfase_major"/>
</dbReference>
<dbReference type="SUPFAM" id="SSF53383">
    <property type="entry name" value="PLP-dependent transferases"/>
    <property type="match status" value="1"/>
</dbReference>
<reference evidence="7 8" key="1">
    <citation type="journal article" date="2021" name="Genome Biol. Evol.">
        <title>Complete Genome Sequencing of a Novel Gloeobacter Species from a Waterfall Cave in Mexico.</title>
        <authorList>
            <person name="Saw J.H."/>
            <person name="Cardona T."/>
            <person name="Montejano G."/>
        </authorList>
    </citation>
    <scope>NUCLEOTIDE SEQUENCE [LARGE SCALE GENOMIC DNA]</scope>
    <source>
        <strain evidence="7">MG652769</strain>
    </source>
</reference>
<dbReference type="RefSeq" id="WP_230841552.1">
    <property type="nucleotide sequence ID" value="NZ_CP063845.1"/>
</dbReference>
<dbReference type="Gene3D" id="3.90.1150.10">
    <property type="entry name" value="Aspartate Aminotransferase, domain 1"/>
    <property type="match status" value="1"/>
</dbReference>
<evidence type="ECO:0000256" key="4">
    <source>
        <dbReference type="RuleBase" id="RU004075"/>
    </source>
</evidence>
<dbReference type="InterPro" id="IPR015422">
    <property type="entry name" value="PyrdxlP-dep_Trfase_small"/>
</dbReference>
<dbReference type="InterPro" id="IPR015424">
    <property type="entry name" value="PyrdxlP-dep_Trfase"/>
</dbReference>
<dbReference type="GO" id="GO:0008483">
    <property type="term" value="F:transaminase activity"/>
    <property type="evidence" value="ECO:0007669"/>
    <property type="project" value="UniProtKB-KW"/>
</dbReference>
<evidence type="ECO:0000313" key="8">
    <source>
        <dbReference type="Proteomes" id="UP001054846"/>
    </source>
</evidence>
<dbReference type="PANTHER" id="PTHR21152:SF40">
    <property type="entry name" value="ALANINE--GLYOXYLATE AMINOTRANSFERASE"/>
    <property type="match status" value="1"/>
</dbReference>
<accession>A0ABY3PLF3</accession>
<evidence type="ECO:0000259" key="6">
    <source>
        <dbReference type="Pfam" id="PF00266"/>
    </source>
</evidence>
<comment type="similarity">
    <text evidence="2 4">Belongs to the class-V pyridoxal-phosphate-dependent aminotransferase family.</text>
</comment>
<evidence type="ECO:0000313" key="7">
    <source>
        <dbReference type="EMBL" id="UFP94505.1"/>
    </source>
</evidence>
<dbReference type="PIRSF" id="PIRSF000524">
    <property type="entry name" value="SPT"/>
    <property type="match status" value="1"/>
</dbReference>
<proteinExistence type="inferred from homology"/>
<evidence type="ECO:0000256" key="2">
    <source>
        <dbReference type="ARBA" id="ARBA00009236"/>
    </source>
</evidence>
<dbReference type="InterPro" id="IPR024169">
    <property type="entry name" value="SP_NH2Trfase/AEP_transaminase"/>
</dbReference>
<gene>
    <name evidence="7" type="ORF">ISF26_22655</name>
</gene>
<evidence type="ECO:0000256" key="1">
    <source>
        <dbReference type="ARBA" id="ARBA00001933"/>
    </source>
</evidence>
<keyword evidence="7" id="KW-0808">Transferase</keyword>
<comment type="cofactor">
    <cofactor evidence="1 5">
        <name>pyridoxal 5'-phosphate</name>
        <dbReference type="ChEBI" id="CHEBI:597326"/>
    </cofactor>
</comment>
<keyword evidence="3" id="KW-0663">Pyridoxal phosphate</keyword>
<protein>
    <submittedName>
        <fullName evidence="7">Alanine--glyoxylate aminotransferase family protein</fullName>
    </submittedName>
</protein>
<evidence type="ECO:0000256" key="3">
    <source>
        <dbReference type="ARBA" id="ARBA00022898"/>
    </source>
</evidence>
<keyword evidence="7" id="KW-0032">Aminotransferase</keyword>
<feature type="domain" description="Aminotransferase class V" evidence="6">
    <location>
        <begin position="28"/>
        <end position="330"/>
    </location>
</feature>
<name>A0ABY3PLF3_9CYAN</name>
<dbReference type="Pfam" id="PF00266">
    <property type="entry name" value="Aminotran_5"/>
    <property type="match status" value="1"/>
</dbReference>
<dbReference type="Proteomes" id="UP001054846">
    <property type="component" value="Chromosome"/>
</dbReference>
<dbReference type="Gene3D" id="3.40.640.10">
    <property type="entry name" value="Type I PLP-dependent aspartate aminotransferase-like (Major domain)"/>
    <property type="match status" value="1"/>
</dbReference>
<dbReference type="InterPro" id="IPR020578">
    <property type="entry name" value="Aminotrans_V_PyrdxlP_BS"/>
</dbReference>
<dbReference type="InterPro" id="IPR000192">
    <property type="entry name" value="Aminotrans_V_dom"/>
</dbReference>
<sequence length="385" mass="40740">MDDKLFLMIPGPTPMPERALLAMAKAPIGHRSGEFAKIMAEVSENLKWLHQTASEVLILSSSGTGALEAAIINACSPGDRVLVGANGKFGERWVEVAQAFGLDVEVIAAPYGQPLSTDAFKAALEADTDKTIKAVVVTHSETSTGVINDLETIVGYIRAHGEALSIVDAVTSLGATSVPVDAWGLDFVGSGSQKAYMIPPGLGFLAVSERGWAACERSTMPRYYFDLRKYRKALKKNNTPFTTPVNLVFALQTTLQMLRAEGLDALFARHARLRNATRAAVRALGLALFNPDDHSASPAITAVVPPEGIACDKLRATLKKHYDIVIAGGQGEMEGQIVRIGHLGFVGERDVLTAIAALEGALHTLGYDGFTPGSGVAAASAVLFG</sequence>
<dbReference type="EMBL" id="CP063845">
    <property type="protein sequence ID" value="UFP94505.1"/>
    <property type="molecule type" value="Genomic_DNA"/>
</dbReference>
<evidence type="ECO:0000256" key="5">
    <source>
        <dbReference type="RuleBase" id="RU004504"/>
    </source>
</evidence>